<keyword evidence="3" id="KW-0805">Transcription regulation</keyword>
<evidence type="ECO:0000256" key="2">
    <source>
        <dbReference type="ARBA" id="ARBA00022737"/>
    </source>
</evidence>
<proteinExistence type="predicted"/>
<gene>
    <name evidence="5" type="ORF">MICPUN_52455</name>
</gene>
<keyword evidence="2" id="KW-0677">Repeat</keyword>
<organism evidence="5 6">
    <name type="scientific">Micromonas commoda (strain RCC299 / NOUM17 / CCMP2709)</name>
    <name type="common">Picoplanktonic green alga</name>
    <dbReference type="NCBI Taxonomy" id="296587"/>
    <lineage>
        <taxon>Eukaryota</taxon>
        <taxon>Viridiplantae</taxon>
        <taxon>Chlorophyta</taxon>
        <taxon>Mamiellophyceae</taxon>
        <taxon>Mamiellales</taxon>
        <taxon>Mamiellaceae</taxon>
        <taxon>Micromonas</taxon>
    </lineage>
</organism>
<dbReference type="AlphaFoldDB" id="C1FJV0"/>
<dbReference type="STRING" id="296587.C1FJV0"/>
<dbReference type="EMBL" id="CP001577">
    <property type="protein sequence ID" value="ACO70409.1"/>
    <property type="molecule type" value="Genomic_DNA"/>
</dbReference>
<evidence type="ECO:0008006" key="7">
    <source>
        <dbReference type="Google" id="ProtNLM"/>
    </source>
</evidence>
<evidence type="ECO:0000256" key="4">
    <source>
        <dbReference type="ARBA" id="ARBA00023163"/>
    </source>
</evidence>
<reference evidence="5 6" key="1">
    <citation type="journal article" date="2009" name="Science">
        <title>Green evolution and dynamic adaptations revealed by genomes of the marine picoeukaryotes Micromonas.</title>
        <authorList>
            <person name="Worden A.Z."/>
            <person name="Lee J.H."/>
            <person name="Mock T."/>
            <person name="Rouze P."/>
            <person name="Simmons M.P."/>
            <person name="Aerts A.L."/>
            <person name="Allen A.E."/>
            <person name="Cuvelier M.L."/>
            <person name="Derelle E."/>
            <person name="Everett M.V."/>
            <person name="Foulon E."/>
            <person name="Grimwood J."/>
            <person name="Gundlach H."/>
            <person name="Henrissat B."/>
            <person name="Napoli C."/>
            <person name="McDonald S.M."/>
            <person name="Parker M.S."/>
            <person name="Rombauts S."/>
            <person name="Salamov A."/>
            <person name="Von Dassow P."/>
            <person name="Badger J.H."/>
            <person name="Coutinho P.M."/>
            <person name="Demir E."/>
            <person name="Dubchak I."/>
            <person name="Gentemann C."/>
            <person name="Eikrem W."/>
            <person name="Gready J.E."/>
            <person name="John U."/>
            <person name="Lanier W."/>
            <person name="Lindquist E.A."/>
            <person name="Lucas S."/>
            <person name="Mayer K.F."/>
            <person name="Moreau H."/>
            <person name="Not F."/>
            <person name="Otillar R."/>
            <person name="Panaud O."/>
            <person name="Pangilinan J."/>
            <person name="Paulsen I."/>
            <person name="Piegu B."/>
            <person name="Poliakov A."/>
            <person name="Robbens S."/>
            <person name="Schmutz J."/>
            <person name="Toulza E."/>
            <person name="Wyss T."/>
            <person name="Zelensky A."/>
            <person name="Zhou K."/>
            <person name="Armbrust E.V."/>
            <person name="Bhattacharya D."/>
            <person name="Goodenough U.W."/>
            <person name="Van de Peer Y."/>
            <person name="Grigoriev I.V."/>
        </authorList>
    </citation>
    <scope>NUCLEOTIDE SEQUENCE [LARGE SCALE GENOMIC DNA]</scope>
    <source>
        <strain evidence="6">RCC299 / NOUM17</strain>
    </source>
</reference>
<evidence type="ECO:0000256" key="3">
    <source>
        <dbReference type="ARBA" id="ARBA00023015"/>
    </source>
</evidence>
<sequence>MQFSHAAPFIEKKIQKMGTARLFEIAPIRRANRTTRRAAPDGIASYHVMNSPQRHLRRAREAEEQAATDLKRLKTSFLEKVIPKTIVREQCNPTSKLERSVRALVFNHLPGNCGNLFATIGGDFATVYDDEHFGDHVAVVCQFKNEATDHTKGGDLTAVCWVDPSGYTAHELGDATLAVAGGDDNAVQVISVADGRVVSLMKGHTCSILAVAAGSSEGGHPERLVSLDAAGNAVVWNWRTQAKLGAFQVGDAISLAVNPDGSGVYTGHKGGFVKAWTLPENLDKKTPEKGIALGVVCHGNNPVDCLKVAAGKLFSKSVDGTIGVLDLGSGKTATTWKVEDCVKPSAKDLLDGLTGFGVDPVGEFLAVGNGEGEVATYDVATGQVIKIVEADRDFKHLNLVRAAGVSRDCRHVHAAFGPGIVWRFEVVPELDDEDDGTEGPGTPPEEDN</sequence>
<protein>
    <recommendedName>
        <fullName evidence="7">Anaphase-promoting complex subunit 4 WD40 domain-containing protein</fullName>
    </recommendedName>
</protein>
<dbReference type="GeneID" id="8248291"/>
<dbReference type="Gene3D" id="2.130.10.10">
    <property type="entry name" value="YVTN repeat-like/Quinoprotein amine dehydrogenase"/>
    <property type="match status" value="1"/>
</dbReference>
<evidence type="ECO:0000313" key="5">
    <source>
        <dbReference type="EMBL" id="ACO70409.1"/>
    </source>
</evidence>
<dbReference type="RefSeq" id="XP_002509151.1">
    <property type="nucleotide sequence ID" value="XM_002509105.1"/>
</dbReference>
<dbReference type="InParanoid" id="C1FJV0"/>
<dbReference type="InterPro" id="IPR015943">
    <property type="entry name" value="WD40/YVTN_repeat-like_dom_sf"/>
</dbReference>
<evidence type="ECO:0000313" key="6">
    <source>
        <dbReference type="Proteomes" id="UP000002009"/>
    </source>
</evidence>
<dbReference type="Proteomes" id="UP000002009">
    <property type="component" value="Chromosome 12"/>
</dbReference>
<name>C1FJV0_MICCC</name>
<keyword evidence="4" id="KW-0804">Transcription</keyword>
<dbReference type="InterPro" id="IPR036322">
    <property type="entry name" value="WD40_repeat_dom_sf"/>
</dbReference>
<keyword evidence="1" id="KW-0853">WD repeat</keyword>
<dbReference type="SUPFAM" id="SSF50978">
    <property type="entry name" value="WD40 repeat-like"/>
    <property type="match status" value="1"/>
</dbReference>
<accession>C1FJV0</accession>
<keyword evidence="6" id="KW-1185">Reference proteome</keyword>
<dbReference type="OMA" id="VYDDAHF"/>
<dbReference type="PANTHER" id="PTHR10253">
    <property type="entry name" value="POLYCOMB PROTEIN"/>
    <property type="match status" value="1"/>
</dbReference>
<evidence type="ECO:0000256" key="1">
    <source>
        <dbReference type="ARBA" id="ARBA00022574"/>
    </source>
</evidence>
<dbReference type="InterPro" id="IPR051243">
    <property type="entry name" value="PcG_WD-repeat"/>
</dbReference>
<dbReference type="OrthoDB" id="7318948at2759"/>
<dbReference type="eggNOG" id="ENOG502SW55">
    <property type="taxonomic scope" value="Eukaryota"/>
</dbReference>
<dbReference type="KEGG" id="mis:MICPUN_52455"/>